<name>A0A9W9D5J7_9PLEO</name>
<evidence type="ECO:0000313" key="2">
    <source>
        <dbReference type="Proteomes" id="UP001140510"/>
    </source>
</evidence>
<proteinExistence type="predicted"/>
<dbReference type="EMBL" id="JAPEVA010000081">
    <property type="protein sequence ID" value="KAJ4400929.1"/>
    <property type="molecule type" value="Genomic_DNA"/>
</dbReference>
<protein>
    <submittedName>
        <fullName evidence="1">Uncharacterized protein</fullName>
    </submittedName>
</protein>
<dbReference type="AlphaFoldDB" id="A0A9W9D5J7"/>
<reference evidence="1" key="1">
    <citation type="submission" date="2022-10" db="EMBL/GenBank/DDBJ databases">
        <title>Tapping the CABI collections for fungal endophytes: first genome assemblies for Collariella, Neodidymelliopsis, Ascochyta clinopodiicola, Didymella pomorum, Didymosphaeria variabile, Neocosmospora piperis and Neocucurbitaria cava.</title>
        <authorList>
            <person name="Hill R."/>
        </authorList>
    </citation>
    <scope>NUCLEOTIDE SEQUENCE</scope>
    <source>
        <strain evidence="1">IMI 355091</strain>
    </source>
</reference>
<sequence>MASHGTADKVDPKLGPHHSAASFKMTSVIEESAPLLWQVSTVTPTLQSPQPQLKTVEKGASDVLRKTSYLDRFAITLG</sequence>
<comment type="caution">
    <text evidence="1">The sequence shown here is derived from an EMBL/GenBank/DDBJ whole genome shotgun (WGS) entry which is preliminary data.</text>
</comment>
<gene>
    <name evidence="1" type="ORF">N0V91_008308</name>
</gene>
<organism evidence="1 2">
    <name type="scientific">Didymella pomorum</name>
    <dbReference type="NCBI Taxonomy" id="749634"/>
    <lineage>
        <taxon>Eukaryota</taxon>
        <taxon>Fungi</taxon>
        <taxon>Dikarya</taxon>
        <taxon>Ascomycota</taxon>
        <taxon>Pezizomycotina</taxon>
        <taxon>Dothideomycetes</taxon>
        <taxon>Pleosporomycetidae</taxon>
        <taxon>Pleosporales</taxon>
        <taxon>Pleosporineae</taxon>
        <taxon>Didymellaceae</taxon>
        <taxon>Didymella</taxon>
    </lineage>
</organism>
<accession>A0A9W9D5J7</accession>
<evidence type="ECO:0000313" key="1">
    <source>
        <dbReference type="EMBL" id="KAJ4400929.1"/>
    </source>
</evidence>
<dbReference type="Proteomes" id="UP001140510">
    <property type="component" value="Unassembled WGS sequence"/>
</dbReference>
<keyword evidence="2" id="KW-1185">Reference proteome</keyword>